<organism evidence="1 2">
    <name type="scientific">Tilletia caries</name>
    <name type="common">wheat bunt fungus</name>
    <dbReference type="NCBI Taxonomy" id="13290"/>
    <lineage>
        <taxon>Eukaryota</taxon>
        <taxon>Fungi</taxon>
        <taxon>Dikarya</taxon>
        <taxon>Basidiomycota</taxon>
        <taxon>Ustilaginomycotina</taxon>
        <taxon>Exobasidiomycetes</taxon>
        <taxon>Tilletiales</taxon>
        <taxon>Tilletiaceae</taxon>
        <taxon>Tilletia</taxon>
    </lineage>
</organism>
<evidence type="ECO:0000313" key="2">
    <source>
        <dbReference type="Proteomes" id="UP000836402"/>
    </source>
</evidence>
<sequence>VWHEGDGHLSPVKERLEAKDVSLDAGTVAARKLLSRWRRVVALVEEVSGGRGREVVAAAVDAKLKSSGKMGLRALSDNVLSKEDTRATFVEDVKLNLNLDSH</sequence>
<evidence type="ECO:0000313" key="1">
    <source>
        <dbReference type="EMBL" id="CAD6907115.1"/>
    </source>
</evidence>
<protein>
    <recommendedName>
        <fullName evidence="3">TFIIS N-terminal domain-containing protein</fullName>
    </recommendedName>
</protein>
<dbReference type="EMBL" id="CAJHJG010000906">
    <property type="protein sequence ID" value="CAD6907115.1"/>
    <property type="molecule type" value="Genomic_DNA"/>
</dbReference>
<proteinExistence type="predicted"/>
<name>A0ABN7INT6_9BASI</name>
<evidence type="ECO:0008006" key="3">
    <source>
        <dbReference type="Google" id="ProtNLM"/>
    </source>
</evidence>
<reference evidence="1" key="1">
    <citation type="submission" date="2020-10" db="EMBL/GenBank/DDBJ databases">
        <authorList>
            <person name="Sedaghatjoo S."/>
        </authorList>
    </citation>
    <scope>NUCLEOTIDE SEQUENCE</scope>
    <source>
        <strain evidence="1">AZH3</strain>
    </source>
</reference>
<feature type="non-terminal residue" evidence="1">
    <location>
        <position position="1"/>
    </location>
</feature>
<comment type="caution">
    <text evidence="1">The sequence shown here is derived from an EMBL/GenBank/DDBJ whole genome shotgun (WGS) entry which is preliminary data.</text>
</comment>
<keyword evidence="2" id="KW-1185">Reference proteome</keyword>
<gene>
    <name evidence="1" type="ORF">JKIAZH3_G302</name>
</gene>
<dbReference type="Proteomes" id="UP000836402">
    <property type="component" value="Unassembled WGS sequence"/>
</dbReference>
<accession>A0ABN7INT6</accession>